<feature type="chain" id="PRO_5032712042" evidence="13">
    <location>
        <begin position="19"/>
        <end position="678"/>
    </location>
</feature>
<evidence type="ECO:0000256" key="8">
    <source>
        <dbReference type="ARBA" id="ARBA00023136"/>
    </source>
</evidence>
<dbReference type="SUPFAM" id="SSF56935">
    <property type="entry name" value="Porins"/>
    <property type="match status" value="1"/>
</dbReference>
<keyword evidence="5 11" id="KW-0812">Transmembrane</keyword>
<accession>A0A840L5J0</accession>
<reference evidence="16 17" key="1">
    <citation type="submission" date="2020-08" db="EMBL/GenBank/DDBJ databases">
        <title>Functional genomics of gut bacteria from endangered species of beetles.</title>
        <authorList>
            <person name="Carlos-Shanley C."/>
        </authorList>
    </citation>
    <scope>NUCLEOTIDE SEQUENCE [LARGE SCALE GENOMIC DNA]</scope>
    <source>
        <strain evidence="16 17">S00239</strain>
    </source>
</reference>
<dbReference type="InterPro" id="IPR000531">
    <property type="entry name" value="Beta-barrel_TonB"/>
</dbReference>
<dbReference type="AlphaFoldDB" id="A0A840L5J0"/>
<evidence type="ECO:0000256" key="7">
    <source>
        <dbReference type="ARBA" id="ARBA00023077"/>
    </source>
</evidence>
<evidence type="ECO:0000256" key="11">
    <source>
        <dbReference type="PROSITE-ProRule" id="PRU01360"/>
    </source>
</evidence>
<keyword evidence="7 12" id="KW-0798">TonB box</keyword>
<sequence length="678" mass="74278">MRLTAIFLLSCITANLSASETLEAVRIQAQRQDARVTETQGKIVVPQAELLRLGDSLLSEALQRLPGVSSVPGAPGQPPVLSLRGLAAGYTQILLNGRRAPAGFSLDEIAPEQVERVEILRAASSQHSAEALAGSINIVLRPASATPSRQAQVDSAQSAAQTQTRLQASGSGPWLGSAASFAWAAQLSSRRFDNLIRSEEQGSFGQHQTGERREGVLDVLRLAPQLSASDGSKWAGSLELGRLRRDSTLQTLTLAGPAPAHPQHQESYAQRYHKLRLDASQSWLLGPESDLSLELAAGLHRQHADFTDQGLGLDDHTWGDLRQGELSQRLQLSWDAAAEHRLSLGSEASLQARRETRLQTLAGRADSALDASTTLARTALYLQDEWTLSNRLSVSAGLRWEHWLARSEAQSHSAHLLLPSSQLRWQLPAHQGRIRLALARSFAAPTAAELLPRPFTSTNNSPLTPDYQGNPGLRPETAWGLDLAYEKESAAGHAFNLGLFARQQQDHKMVELVQLDSRWVQRPANLGAARTWGLESDGRWLASAALALRYNLTYSWTQRAALRHSALQAEVNAGWQLNLGLDLKAFEGWSLAANIKLSRAGWSPDALNSRSQSPGLRELDLSASRKLGPHSTLRLSLANALAQDFWERSQWQQGGQWQEQIKQRAQPLQLKLALEWRG</sequence>
<dbReference type="InterPro" id="IPR036942">
    <property type="entry name" value="Beta-barrel_TonB_sf"/>
</dbReference>
<dbReference type="Pfam" id="PF00593">
    <property type="entry name" value="TonB_dep_Rec_b-barrel"/>
    <property type="match status" value="1"/>
</dbReference>
<name>A0A840L5J0_9BURK</name>
<keyword evidence="3 11" id="KW-0813">Transport</keyword>
<dbReference type="PROSITE" id="PS52016">
    <property type="entry name" value="TONB_DEPENDENT_REC_3"/>
    <property type="match status" value="1"/>
</dbReference>
<dbReference type="RefSeq" id="WP_184298399.1">
    <property type="nucleotide sequence ID" value="NZ_JACHLP010000003.1"/>
</dbReference>
<evidence type="ECO:0000256" key="1">
    <source>
        <dbReference type="ARBA" id="ARBA00004571"/>
    </source>
</evidence>
<feature type="signal peptide" evidence="13">
    <location>
        <begin position="1"/>
        <end position="18"/>
    </location>
</feature>
<keyword evidence="8 11" id="KW-0472">Membrane</keyword>
<keyword evidence="9 16" id="KW-0675">Receptor</keyword>
<dbReference type="GO" id="GO:0009279">
    <property type="term" value="C:cell outer membrane"/>
    <property type="evidence" value="ECO:0007669"/>
    <property type="project" value="UniProtKB-SubCell"/>
</dbReference>
<evidence type="ECO:0000256" key="10">
    <source>
        <dbReference type="ARBA" id="ARBA00023237"/>
    </source>
</evidence>
<keyword evidence="10 11" id="KW-0998">Cell outer membrane</keyword>
<evidence type="ECO:0000256" key="4">
    <source>
        <dbReference type="ARBA" id="ARBA00022452"/>
    </source>
</evidence>
<comment type="subcellular location">
    <subcellularLocation>
        <location evidence="1 11">Cell outer membrane</location>
        <topology evidence="1 11">Multi-pass membrane protein</topology>
    </subcellularLocation>
</comment>
<dbReference type="InterPro" id="IPR012910">
    <property type="entry name" value="Plug_dom"/>
</dbReference>
<feature type="domain" description="TonB-dependent receptor-like beta-barrel" evidence="14">
    <location>
        <begin position="263"/>
        <end position="639"/>
    </location>
</feature>
<dbReference type="InterPro" id="IPR037066">
    <property type="entry name" value="Plug_dom_sf"/>
</dbReference>
<evidence type="ECO:0000256" key="2">
    <source>
        <dbReference type="ARBA" id="ARBA00009810"/>
    </source>
</evidence>
<dbReference type="EMBL" id="JACHLP010000003">
    <property type="protein sequence ID" value="MBB4843286.1"/>
    <property type="molecule type" value="Genomic_DNA"/>
</dbReference>
<dbReference type="PANTHER" id="PTHR30069">
    <property type="entry name" value="TONB-DEPENDENT OUTER MEMBRANE RECEPTOR"/>
    <property type="match status" value="1"/>
</dbReference>
<keyword evidence="4 11" id="KW-1134">Transmembrane beta strand</keyword>
<dbReference type="GO" id="GO:0044718">
    <property type="term" value="P:siderophore transmembrane transport"/>
    <property type="evidence" value="ECO:0007669"/>
    <property type="project" value="TreeGrafter"/>
</dbReference>
<evidence type="ECO:0000256" key="13">
    <source>
        <dbReference type="SAM" id="SignalP"/>
    </source>
</evidence>
<evidence type="ECO:0000256" key="6">
    <source>
        <dbReference type="ARBA" id="ARBA00022729"/>
    </source>
</evidence>
<comment type="caution">
    <text evidence="16">The sequence shown here is derived from an EMBL/GenBank/DDBJ whole genome shotgun (WGS) entry which is preliminary data.</text>
</comment>
<feature type="domain" description="TonB-dependent receptor plug" evidence="15">
    <location>
        <begin position="42"/>
        <end position="134"/>
    </location>
</feature>
<proteinExistence type="inferred from homology"/>
<evidence type="ECO:0000256" key="5">
    <source>
        <dbReference type="ARBA" id="ARBA00022692"/>
    </source>
</evidence>
<comment type="similarity">
    <text evidence="2 11 12">Belongs to the TonB-dependent receptor family.</text>
</comment>
<evidence type="ECO:0000259" key="15">
    <source>
        <dbReference type="Pfam" id="PF07715"/>
    </source>
</evidence>
<dbReference type="Gene3D" id="2.170.130.10">
    <property type="entry name" value="TonB-dependent receptor, plug domain"/>
    <property type="match status" value="1"/>
</dbReference>
<evidence type="ECO:0000256" key="12">
    <source>
        <dbReference type="RuleBase" id="RU003357"/>
    </source>
</evidence>
<dbReference type="PANTHER" id="PTHR30069:SF29">
    <property type="entry name" value="HEMOGLOBIN AND HEMOGLOBIN-HAPTOGLOBIN-BINDING PROTEIN 1-RELATED"/>
    <property type="match status" value="1"/>
</dbReference>
<gene>
    <name evidence="16" type="ORF">HNP55_001805</name>
</gene>
<evidence type="ECO:0000259" key="14">
    <source>
        <dbReference type="Pfam" id="PF00593"/>
    </source>
</evidence>
<dbReference type="GO" id="GO:0015344">
    <property type="term" value="F:siderophore uptake transmembrane transporter activity"/>
    <property type="evidence" value="ECO:0007669"/>
    <property type="project" value="TreeGrafter"/>
</dbReference>
<dbReference type="Gene3D" id="2.40.170.20">
    <property type="entry name" value="TonB-dependent receptor, beta-barrel domain"/>
    <property type="match status" value="1"/>
</dbReference>
<evidence type="ECO:0000313" key="17">
    <source>
        <dbReference type="Proteomes" id="UP000562027"/>
    </source>
</evidence>
<keyword evidence="6 13" id="KW-0732">Signal</keyword>
<dbReference type="InterPro" id="IPR039426">
    <property type="entry name" value="TonB-dep_rcpt-like"/>
</dbReference>
<dbReference type="Proteomes" id="UP000562027">
    <property type="component" value="Unassembled WGS sequence"/>
</dbReference>
<keyword evidence="17" id="KW-1185">Reference proteome</keyword>
<dbReference type="Pfam" id="PF07715">
    <property type="entry name" value="Plug"/>
    <property type="match status" value="1"/>
</dbReference>
<organism evidence="16 17">
    <name type="scientific">Roseateles oligotrophus</name>
    <dbReference type="NCBI Taxonomy" id="1769250"/>
    <lineage>
        <taxon>Bacteria</taxon>
        <taxon>Pseudomonadati</taxon>
        <taxon>Pseudomonadota</taxon>
        <taxon>Betaproteobacteria</taxon>
        <taxon>Burkholderiales</taxon>
        <taxon>Sphaerotilaceae</taxon>
        <taxon>Roseateles</taxon>
    </lineage>
</organism>
<evidence type="ECO:0000256" key="3">
    <source>
        <dbReference type="ARBA" id="ARBA00022448"/>
    </source>
</evidence>
<protein>
    <submittedName>
        <fullName evidence="16">Outer membrane receptor protein involved in Fe transport</fullName>
    </submittedName>
</protein>
<evidence type="ECO:0000256" key="9">
    <source>
        <dbReference type="ARBA" id="ARBA00023170"/>
    </source>
</evidence>
<evidence type="ECO:0000313" key="16">
    <source>
        <dbReference type="EMBL" id="MBB4843286.1"/>
    </source>
</evidence>